<protein>
    <submittedName>
        <fullName evidence="1">Peroxiredoxin</fullName>
    </submittedName>
</protein>
<evidence type="ECO:0000313" key="1">
    <source>
        <dbReference type="EMBL" id="VUZ84970.1"/>
    </source>
</evidence>
<dbReference type="EMBL" id="CABIKM010000021">
    <property type="protein sequence ID" value="VUZ84970.1"/>
    <property type="molecule type" value="Genomic_DNA"/>
</dbReference>
<dbReference type="Gene3D" id="3.30.300.20">
    <property type="match status" value="1"/>
</dbReference>
<dbReference type="Pfam" id="PF02566">
    <property type="entry name" value="OsmC"/>
    <property type="match status" value="1"/>
</dbReference>
<dbReference type="InterPro" id="IPR003718">
    <property type="entry name" value="OsmC/Ohr_fam"/>
</dbReference>
<organism evidence="1 2">
    <name type="scientific">Candidatus Methylomirabilis lanthanidiphila</name>
    <dbReference type="NCBI Taxonomy" id="2211376"/>
    <lineage>
        <taxon>Bacteria</taxon>
        <taxon>Candidatus Methylomirabilota</taxon>
        <taxon>Candidatus Methylomirabilia</taxon>
        <taxon>Candidatus Methylomirabilales</taxon>
        <taxon>Candidatus Methylomirabilaceae</taxon>
        <taxon>Candidatus Methylomirabilis</taxon>
    </lineage>
</organism>
<dbReference type="SUPFAM" id="SSF82784">
    <property type="entry name" value="OsmC-like"/>
    <property type="match status" value="1"/>
</dbReference>
<keyword evidence="2" id="KW-1185">Reference proteome</keyword>
<sequence>MSEHSVTVTWRRTSPSFDYEVYNRDHVWSFDSGIQVRASAAPAYHGDLDCVDPEEAYVAALSGCHMLTFLAIASRKRLTVDAYEDHATGFLEKSANGKLAVTRVVLRPRIRFGGSTTHSRDELARLHEQAHQGCIIANSVLTTVTVEPVG</sequence>
<dbReference type="InterPro" id="IPR015946">
    <property type="entry name" value="KH_dom-like_a/b"/>
</dbReference>
<dbReference type="Proteomes" id="UP000334340">
    <property type="component" value="Unassembled WGS sequence"/>
</dbReference>
<evidence type="ECO:0000313" key="2">
    <source>
        <dbReference type="Proteomes" id="UP000334340"/>
    </source>
</evidence>
<dbReference type="InterPro" id="IPR036102">
    <property type="entry name" value="OsmC/Ohrsf"/>
</dbReference>
<reference evidence="1 2" key="1">
    <citation type="submission" date="2019-07" db="EMBL/GenBank/DDBJ databases">
        <authorList>
            <person name="Cremers G."/>
        </authorList>
    </citation>
    <scope>NUCLEOTIDE SEQUENCE [LARGE SCALE GENOMIC DNA]</scope>
</reference>
<accession>A0A564ZHZ8</accession>
<dbReference type="InterPro" id="IPR052707">
    <property type="entry name" value="OsmC_Ohr_Peroxiredoxin"/>
</dbReference>
<dbReference type="PANTHER" id="PTHR42830">
    <property type="entry name" value="OSMOTICALLY INDUCIBLE FAMILY PROTEIN"/>
    <property type="match status" value="1"/>
</dbReference>
<name>A0A564ZHZ8_9BACT</name>
<proteinExistence type="predicted"/>
<gene>
    <name evidence="1" type="ORF">MELA_01345</name>
</gene>
<dbReference type="AlphaFoldDB" id="A0A564ZHZ8"/>
<dbReference type="PANTHER" id="PTHR42830:SF2">
    <property type="entry name" value="OSMC_OHR FAMILY PROTEIN"/>
    <property type="match status" value="1"/>
</dbReference>